<accession>A0A8S0XKQ0</accession>
<keyword evidence="4" id="KW-1185">Reference proteome</keyword>
<feature type="transmembrane region" description="Helical" evidence="1">
    <location>
        <begin position="349"/>
        <end position="369"/>
    </location>
</feature>
<dbReference type="EMBL" id="CADCXN010000092">
    <property type="protein sequence ID" value="CAA9892222.1"/>
    <property type="molecule type" value="Genomic_DNA"/>
</dbReference>
<protein>
    <submittedName>
        <fullName evidence="3">Adenylate/guanylate cyclase domain-containing protein</fullName>
    </submittedName>
</protein>
<dbReference type="PANTHER" id="PTHR43081:SF1">
    <property type="entry name" value="ADENYLATE CYCLASE, TERMINAL-DIFFERENTIATION SPECIFIC"/>
    <property type="match status" value="1"/>
</dbReference>
<dbReference type="Gene3D" id="3.30.70.1230">
    <property type="entry name" value="Nucleotide cyclase"/>
    <property type="match status" value="1"/>
</dbReference>
<comment type="caution">
    <text evidence="3">The sequence shown here is derived from an EMBL/GenBank/DDBJ whole genome shotgun (WGS) entry which is preliminary data.</text>
</comment>
<dbReference type="CDD" id="cd07302">
    <property type="entry name" value="CHD"/>
    <property type="match status" value="1"/>
</dbReference>
<dbReference type="Proteomes" id="UP000494216">
    <property type="component" value="Unassembled WGS sequence"/>
</dbReference>
<name>A0A8S0XKQ0_9GAMM</name>
<evidence type="ECO:0000313" key="3">
    <source>
        <dbReference type="EMBL" id="CAA9892222.1"/>
    </source>
</evidence>
<dbReference type="InterPro" id="IPR029787">
    <property type="entry name" value="Nucleotide_cyclase"/>
</dbReference>
<dbReference type="InterPro" id="IPR050697">
    <property type="entry name" value="Adenylyl/Guanylyl_Cyclase_3/4"/>
</dbReference>
<evidence type="ECO:0000313" key="4">
    <source>
        <dbReference type="Proteomes" id="UP000494216"/>
    </source>
</evidence>
<dbReference type="GO" id="GO:0004016">
    <property type="term" value="F:adenylate cyclase activity"/>
    <property type="evidence" value="ECO:0007669"/>
    <property type="project" value="UniProtKB-ARBA"/>
</dbReference>
<dbReference type="PANTHER" id="PTHR43081">
    <property type="entry name" value="ADENYLATE CYCLASE, TERMINAL-DIFFERENTIATION SPECIFIC-RELATED"/>
    <property type="match status" value="1"/>
</dbReference>
<reference evidence="3 4" key="1">
    <citation type="submission" date="2020-02" db="EMBL/GenBank/DDBJ databases">
        <authorList>
            <person name="Hogendoorn C."/>
        </authorList>
    </citation>
    <scope>NUCLEOTIDE SEQUENCE [LARGE SCALE GENOMIC DNA]</scope>
    <source>
        <strain evidence="3">METHB21</strain>
    </source>
</reference>
<sequence>MKMSTDASGIPIYAYFFIGIVAFLAVIPLNYLGGFFQNLELSAYDRMLSLQSAAPYNPPITLITITDDDLIRLQRSAIPDGTLFDILIKLIAYHPRAIGVDLYRDIPLPPHTDKLEELLKEHSEIIVARKYGDAASGGISPPAYLLNPDQAGCTDLPIDSDNSIRRALIYLGDNEICYSLGYLLALRYLAYEGISALGDADQPDSLRLGRSSLPRLRSNDGGYQNMDDKGYQILLDFQYQPTAFPTYSLGDALDNRMAAADLEGKIVLIGSVAESSRDFFSIPGLSQDAISQKTAGVKMHGLLADQLVRAALYGHQPFRTVPEWLEWLWIWFCCMAGVLIGRRQYPLQFFVLVQALGLVGGAGTVYSLFRTGIWIPMVPSSLGWLFSTTFTTAWLAHREHQQRDALMSLFARHVSSPIANEIWQHRGEILKDGILTPQRMTATVFFSDLVNFTHIAENLDPKIFIVWINEYLDAMTSIISSHDGVIIRFMGDGIMAAFGVPLPRTSAALITSDATRAVSCALAIQDKLIHLNQNWAARNLPVVTMRIGLNTGPLLAGSLGNKERLEYTIHGDTVNTAARLESYDKEGLAADYFVSPCRILISATTEQHLSPAFYRTSLGSVALKGKNKCIEVFRLES</sequence>
<dbReference type="Pfam" id="PF00211">
    <property type="entry name" value="Guanylate_cyc"/>
    <property type="match status" value="1"/>
</dbReference>
<dbReference type="SMART" id="SM00044">
    <property type="entry name" value="CYCc"/>
    <property type="match status" value="1"/>
</dbReference>
<feature type="transmembrane region" description="Helical" evidence="1">
    <location>
        <begin position="12"/>
        <end position="32"/>
    </location>
</feature>
<dbReference type="GO" id="GO:0035556">
    <property type="term" value="P:intracellular signal transduction"/>
    <property type="evidence" value="ECO:0007669"/>
    <property type="project" value="InterPro"/>
</dbReference>
<feature type="transmembrane region" description="Helical" evidence="1">
    <location>
        <begin position="381"/>
        <end position="397"/>
    </location>
</feature>
<dbReference type="AlphaFoldDB" id="A0A8S0XKQ0"/>
<keyword evidence="1" id="KW-0472">Membrane</keyword>
<evidence type="ECO:0000259" key="2">
    <source>
        <dbReference type="PROSITE" id="PS50125"/>
    </source>
</evidence>
<dbReference type="GO" id="GO:0009190">
    <property type="term" value="P:cyclic nucleotide biosynthetic process"/>
    <property type="evidence" value="ECO:0007669"/>
    <property type="project" value="InterPro"/>
</dbReference>
<dbReference type="SMART" id="SM01080">
    <property type="entry name" value="CHASE2"/>
    <property type="match status" value="1"/>
</dbReference>
<keyword evidence="1" id="KW-1133">Transmembrane helix</keyword>
<dbReference type="InterPro" id="IPR001054">
    <property type="entry name" value="A/G_cyclase"/>
</dbReference>
<dbReference type="PROSITE" id="PS50125">
    <property type="entry name" value="GUANYLATE_CYCLASE_2"/>
    <property type="match status" value="1"/>
</dbReference>
<evidence type="ECO:0000256" key="1">
    <source>
        <dbReference type="SAM" id="Phobius"/>
    </source>
</evidence>
<dbReference type="Pfam" id="PF05226">
    <property type="entry name" value="CHASE2"/>
    <property type="match status" value="1"/>
</dbReference>
<dbReference type="InterPro" id="IPR007890">
    <property type="entry name" value="CHASE2"/>
</dbReference>
<gene>
    <name evidence="3" type="ORF">METHB2_600017</name>
</gene>
<dbReference type="SUPFAM" id="SSF55073">
    <property type="entry name" value="Nucleotide cyclase"/>
    <property type="match status" value="1"/>
</dbReference>
<feature type="transmembrane region" description="Helical" evidence="1">
    <location>
        <begin position="324"/>
        <end position="342"/>
    </location>
</feature>
<organism evidence="3 4">
    <name type="scientific">Candidatus Methylobacter favarea</name>
    <dbReference type="NCBI Taxonomy" id="2707345"/>
    <lineage>
        <taxon>Bacteria</taxon>
        <taxon>Pseudomonadati</taxon>
        <taxon>Pseudomonadota</taxon>
        <taxon>Gammaproteobacteria</taxon>
        <taxon>Methylococcales</taxon>
        <taxon>Methylococcaceae</taxon>
        <taxon>Methylobacter</taxon>
    </lineage>
</organism>
<keyword evidence="1" id="KW-0812">Transmembrane</keyword>
<feature type="domain" description="Guanylate cyclase" evidence="2">
    <location>
        <begin position="443"/>
        <end position="581"/>
    </location>
</feature>
<proteinExistence type="predicted"/>